<dbReference type="Proteomes" id="UP000019183">
    <property type="component" value="Unassembled WGS sequence"/>
</dbReference>
<protein>
    <submittedName>
        <fullName evidence="2">Uncharacterized protein</fullName>
    </submittedName>
</protein>
<accession>W1DSU5</accession>
<organism evidence="2 3">
    <name type="scientific">Klebsiella pneumoniae IS43</name>
    <dbReference type="NCBI Taxonomy" id="1432552"/>
    <lineage>
        <taxon>Bacteria</taxon>
        <taxon>Pseudomonadati</taxon>
        <taxon>Pseudomonadota</taxon>
        <taxon>Gammaproteobacteria</taxon>
        <taxon>Enterobacterales</taxon>
        <taxon>Enterobacteriaceae</taxon>
        <taxon>Klebsiella/Raoultella group</taxon>
        <taxon>Klebsiella</taxon>
        <taxon>Klebsiella pneumoniae complex</taxon>
    </lineage>
</organism>
<evidence type="ECO:0000256" key="1">
    <source>
        <dbReference type="SAM" id="MobiDB-lite"/>
    </source>
</evidence>
<feature type="region of interest" description="Disordered" evidence="1">
    <location>
        <begin position="23"/>
        <end position="42"/>
    </location>
</feature>
<reference evidence="2" key="1">
    <citation type="submission" date="2013-10" db="EMBL/GenBank/DDBJ databases">
        <title>Antibiotic resistance diversity of beta-lactamase producers in the General Hospital Vienna.</title>
        <authorList>
            <person name="Barisic I."/>
            <person name="Mitteregger D."/>
            <person name="Hirschl A.M."/>
            <person name="Noehammer C."/>
            <person name="Wiesinger-Mayr H."/>
        </authorList>
    </citation>
    <scope>NUCLEOTIDE SEQUENCE [LARGE SCALE GENOMIC DNA]</scope>
    <source>
        <strain evidence="2">IS43</strain>
    </source>
</reference>
<name>W1DSU5_KLEPN</name>
<evidence type="ECO:0000313" key="3">
    <source>
        <dbReference type="Proteomes" id="UP000019183"/>
    </source>
</evidence>
<evidence type="ECO:0000313" key="2">
    <source>
        <dbReference type="EMBL" id="CDL12501.1"/>
    </source>
</evidence>
<sequence length="42" mass="4601">MGKIQLQQMSVISFPPITSAFWHPGSADTERTQKTALTAIDP</sequence>
<proteinExistence type="predicted"/>
<comment type="caution">
    <text evidence="2">The sequence shown here is derived from an EMBL/GenBank/DDBJ whole genome shotgun (WGS) entry which is preliminary data.</text>
</comment>
<dbReference type="AlphaFoldDB" id="W1DSU5"/>
<keyword evidence="3" id="KW-1185">Reference proteome</keyword>
<dbReference type="EMBL" id="CBWK010000806">
    <property type="protein sequence ID" value="CDL12501.1"/>
    <property type="molecule type" value="Genomic_DNA"/>
</dbReference>